<dbReference type="Proteomes" id="UP000826550">
    <property type="component" value="Chromosome"/>
</dbReference>
<keyword evidence="1" id="KW-0472">Membrane</keyword>
<organism evidence="2 3">
    <name type="scientific">Lactobacillus panisapium</name>
    <dbReference type="NCBI Taxonomy" id="2012495"/>
    <lineage>
        <taxon>Bacteria</taxon>
        <taxon>Bacillati</taxon>
        <taxon>Bacillota</taxon>
        <taxon>Bacilli</taxon>
        <taxon>Lactobacillales</taxon>
        <taxon>Lactobacillaceae</taxon>
        <taxon>Lactobacillus</taxon>
    </lineage>
</organism>
<dbReference type="RefSeq" id="WP_220220739.1">
    <property type="nucleotide sequence ID" value="NZ_CP048268.1"/>
</dbReference>
<feature type="transmembrane region" description="Helical" evidence="1">
    <location>
        <begin position="29"/>
        <end position="48"/>
    </location>
</feature>
<keyword evidence="3" id="KW-1185">Reference proteome</keyword>
<name>A0ABX8WAV2_9LACO</name>
<proteinExistence type="predicted"/>
<keyword evidence="1" id="KW-0812">Transmembrane</keyword>
<keyword evidence="1" id="KW-1133">Transmembrane helix</keyword>
<dbReference type="EMBL" id="CP048268">
    <property type="protein sequence ID" value="QYN52276.1"/>
    <property type="molecule type" value="Genomic_DNA"/>
</dbReference>
<evidence type="ECO:0000313" key="3">
    <source>
        <dbReference type="Proteomes" id="UP000826550"/>
    </source>
</evidence>
<gene>
    <name evidence="2" type="ORF">GYM71_02060</name>
</gene>
<evidence type="ECO:0000256" key="1">
    <source>
        <dbReference type="SAM" id="Phobius"/>
    </source>
</evidence>
<sequence length="89" mass="10003">MLWIVLILLSLLALIECQEKDYLKLVNKYLLPAALVIIAGPLIVLYLTKVPDLSLIFYIVGIIQAGMLVGLYFLIDKYVVSHKKDNDAV</sequence>
<reference evidence="2 3" key="1">
    <citation type="submission" date="2020-01" db="EMBL/GenBank/DDBJ databases">
        <title>Vast differences in strain-level diversity in the gut microbiota of two closely related honey bee species.</title>
        <authorList>
            <person name="Ellegaard K.M."/>
            <person name="Suenami S."/>
            <person name="Miyazaki R."/>
            <person name="Engel P."/>
        </authorList>
    </citation>
    <scope>NUCLEOTIDE SEQUENCE [LARGE SCALE GENOMIC DNA]</scope>
    <source>
        <strain evidence="2 3">ESL0416</strain>
    </source>
</reference>
<feature type="transmembrane region" description="Helical" evidence="1">
    <location>
        <begin position="55"/>
        <end position="75"/>
    </location>
</feature>
<accession>A0ABX8WAV2</accession>
<protein>
    <submittedName>
        <fullName evidence="2">Uncharacterized protein</fullName>
    </submittedName>
</protein>
<evidence type="ECO:0000313" key="2">
    <source>
        <dbReference type="EMBL" id="QYN52276.1"/>
    </source>
</evidence>